<evidence type="ECO:0000313" key="2">
    <source>
        <dbReference type="Proteomes" id="UP000033047"/>
    </source>
</evidence>
<dbReference type="Proteomes" id="UP000033047">
    <property type="component" value="Unassembled WGS sequence"/>
</dbReference>
<name>A0A0F5JK03_9BACT</name>
<reference evidence="1 2" key="1">
    <citation type="submission" date="2013-04" db="EMBL/GenBank/DDBJ databases">
        <title>The Genome Sequence of Parabacteroides goldsteinii DSM 19448.</title>
        <authorList>
            <consortium name="The Broad Institute Genomics Platform"/>
            <person name="Earl A."/>
            <person name="Ward D."/>
            <person name="Feldgarden M."/>
            <person name="Gevers D."/>
            <person name="Martens E."/>
            <person name="Sakamoto M."/>
            <person name="Benno Y."/>
            <person name="Song Y."/>
            <person name="Liu C."/>
            <person name="Lee J."/>
            <person name="Bolanos M."/>
            <person name="Vaisanen M.L."/>
            <person name="Finegold S.M."/>
            <person name="Walker B."/>
            <person name="Young S."/>
            <person name="Zeng Q."/>
            <person name="Gargeya S."/>
            <person name="Fitzgerald M."/>
            <person name="Haas B."/>
            <person name="Abouelleil A."/>
            <person name="Allen A.W."/>
            <person name="Alvarado L."/>
            <person name="Arachchi H.M."/>
            <person name="Berlin A.M."/>
            <person name="Chapman S.B."/>
            <person name="Gainer-Dewar J."/>
            <person name="Goldberg J."/>
            <person name="Griggs A."/>
            <person name="Gujja S."/>
            <person name="Hansen M."/>
            <person name="Howarth C."/>
            <person name="Imamovic A."/>
            <person name="Ireland A."/>
            <person name="Larimer J."/>
            <person name="McCowan C."/>
            <person name="Murphy C."/>
            <person name="Pearson M."/>
            <person name="Poon T.W."/>
            <person name="Priest M."/>
            <person name="Roberts A."/>
            <person name="Saif S."/>
            <person name="Shea T."/>
            <person name="Sisk P."/>
            <person name="Sykes S."/>
            <person name="Wortman J."/>
            <person name="Nusbaum C."/>
            <person name="Birren B."/>
        </authorList>
    </citation>
    <scope>NUCLEOTIDE SEQUENCE [LARGE SCALE GENOMIC DNA]</scope>
    <source>
        <strain evidence="1 2">DSM 19448</strain>
    </source>
</reference>
<protein>
    <submittedName>
        <fullName evidence="1">Uncharacterized protein</fullName>
    </submittedName>
</protein>
<accession>A0A0F5JK03</accession>
<dbReference type="AlphaFoldDB" id="A0A0F5JK03"/>
<evidence type="ECO:0000313" key="1">
    <source>
        <dbReference type="EMBL" id="KKB58093.1"/>
    </source>
</evidence>
<dbReference type="PATRIC" id="fig|927665.4.peg.932"/>
<gene>
    <name evidence="1" type="ORF">HMPREF1535_00911</name>
</gene>
<proteinExistence type="predicted"/>
<dbReference type="EMBL" id="AQHV01000006">
    <property type="protein sequence ID" value="KKB58093.1"/>
    <property type="molecule type" value="Genomic_DNA"/>
</dbReference>
<organism evidence="1 2">
    <name type="scientific">Parabacteroides goldsteinii DSM 19448 = WAL 12034</name>
    <dbReference type="NCBI Taxonomy" id="927665"/>
    <lineage>
        <taxon>Bacteria</taxon>
        <taxon>Pseudomonadati</taxon>
        <taxon>Bacteroidota</taxon>
        <taxon>Bacteroidia</taxon>
        <taxon>Bacteroidales</taxon>
        <taxon>Tannerellaceae</taxon>
        <taxon>Parabacteroides</taxon>
    </lineage>
</organism>
<dbReference type="STRING" id="927665.HMPREF1535_00911"/>
<dbReference type="HOGENOM" id="CLU_2480528_0_0_10"/>
<sequence>MNVQYALADYGIETNSLPIMVLAQSGGGGSSSSSDYGHQRKEGIKCSIETVYGSTTTIKTTTGEHYWCDGSNLVERCVNYNPCDGFY</sequence>
<comment type="caution">
    <text evidence="1">The sequence shown here is derived from an EMBL/GenBank/DDBJ whole genome shotgun (WGS) entry which is preliminary data.</text>
</comment>